<gene>
    <name evidence="1" type="ORF">FIV42_24905</name>
</gene>
<reference evidence="1 2" key="1">
    <citation type="submission" date="2019-06" db="EMBL/GenBank/DDBJ databases">
        <title>Persicimonas caeni gen. nov., sp. nov., a predatory bacterium isolated from solar saltern.</title>
        <authorList>
            <person name="Wang S."/>
        </authorList>
    </citation>
    <scope>NUCLEOTIDE SEQUENCE [LARGE SCALE GENOMIC DNA]</scope>
    <source>
        <strain evidence="1 2">YN101</strain>
    </source>
</reference>
<protein>
    <submittedName>
        <fullName evidence="1">Alkaline phosphatase family protein</fullName>
    </submittedName>
</protein>
<sequence>MHSKKVLLVIVDALTAEVYDDLLSSGKLPHLSRLHEHGTYRGASLSIFPSITPAATSTLITGRYPREHGIQGAYWLDEGTDEVVYFGSDFWVVLQHGGGEFLRDFLYHLNQDRLQAETLFQTVERAGREACSLNYLIHRGDTPHEIDLPWLVDVMPGLPSSTEICGPSRMFLGDFLDTLPIDDVQTDSIVEEISDMYGMDDTHTGEALARLARQGAMPDMTLAYFPENDFASHEKGPFPASPTVEGVDAHIGRFIEAYGGLDAVLEDFCIVLTGDHSQCDIVDNKDTAGIMLDDLLADFHVADYGTPLEAPEELAICPNLRASQIYLASHEPAFVERVEDTLLADERIDQVIRRQSFEEGAPEAYLVRTAERGELQFRPGDAGPKTARDAYGFQWSWQGSLSAVDGRVETGELVFDKYPNAFERIAGGPGSTKSADLWVTAQPGFEFGSRDAAAHVGGGSHGSLHLYDSISPLLVVGAPDHVDVPKLPRAVDIHPICSAALGIDAPTSPGDSHAARWFSRG</sequence>
<name>A0A4Y6PZX4_PERCE</name>
<proteinExistence type="predicted"/>
<dbReference type="RefSeq" id="WP_141200318.1">
    <property type="nucleotide sequence ID" value="NZ_CP041186.1"/>
</dbReference>
<dbReference type="PANTHER" id="PTHR10151">
    <property type="entry name" value="ECTONUCLEOTIDE PYROPHOSPHATASE/PHOSPHODIESTERASE"/>
    <property type="match status" value="1"/>
</dbReference>
<dbReference type="PANTHER" id="PTHR10151:SF120">
    <property type="entry name" value="BIS(5'-ADENOSYL)-TRIPHOSPHATASE"/>
    <property type="match status" value="1"/>
</dbReference>
<dbReference type="AlphaFoldDB" id="A0A4Y6PZX4"/>
<evidence type="ECO:0000313" key="1">
    <source>
        <dbReference type="EMBL" id="QDG53864.1"/>
    </source>
</evidence>
<accession>A0A4Y6PZX4</accession>
<dbReference type="Proteomes" id="UP000315995">
    <property type="component" value="Chromosome"/>
</dbReference>
<dbReference type="GO" id="GO:0016787">
    <property type="term" value="F:hydrolase activity"/>
    <property type="evidence" value="ECO:0007669"/>
    <property type="project" value="UniProtKB-ARBA"/>
</dbReference>
<dbReference type="InterPro" id="IPR002591">
    <property type="entry name" value="Phosphodiest/P_Trfase"/>
</dbReference>
<dbReference type="SUPFAM" id="SSF53649">
    <property type="entry name" value="Alkaline phosphatase-like"/>
    <property type="match status" value="1"/>
</dbReference>
<dbReference type="InterPro" id="IPR017850">
    <property type="entry name" value="Alkaline_phosphatase_core_sf"/>
</dbReference>
<organism evidence="1 2">
    <name type="scientific">Persicimonas caeni</name>
    <dbReference type="NCBI Taxonomy" id="2292766"/>
    <lineage>
        <taxon>Bacteria</taxon>
        <taxon>Deltaproteobacteria</taxon>
        <taxon>Bradymonadales</taxon>
        <taxon>Bradymonadaceae</taxon>
        <taxon>Persicimonas</taxon>
    </lineage>
</organism>
<evidence type="ECO:0000313" key="2">
    <source>
        <dbReference type="Proteomes" id="UP000315995"/>
    </source>
</evidence>
<dbReference type="Pfam" id="PF01663">
    <property type="entry name" value="Phosphodiest"/>
    <property type="match status" value="1"/>
</dbReference>
<keyword evidence="2" id="KW-1185">Reference proteome</keyword>
<dbReference type="OrthoDB" id="9771966at2"/>
<accession>A0A5B8YB40</accession>
<dbReference type="EMBL" id="CP041186">
    <property type="protein sequence ID" value="QDG53864.1"/>
    <property type="molecule type" value="Genomic_DNA"/>
</dbReference>
<dbReference type="Gene3D" id="3.40.720.10">
    <property type="entry name" value="Alkaline Phosphatase, subunit A"/>
    <property type="match status" value="1"/>
</dbReference>